<feature type="compositionally biased region" description="Acidic residues" evidence="5">
    <location>
        <begin position="275"/>
        <end position="305"/>
    </location>
</feature>
<gene>
    <name evidence="7" type="ORF">VHEMI09013</name>
</gene>
<keyword evidence="3" id="KW-0539">Nucleus</keyword>
<feature type="compositionally biased region" description="Basic and acidic residues" evidence="5">
    <location>
        <begin position="43"/>
        <end position="55"/>
    </location>
</feature>
<organism evidence="7 8">
    <name type="scientific">[Torrubiella] hemipterigena</name>
    <dbReference type="NCBI Taxonomy" id="1531966"/>
    <lineage>
        <taxon>Eukaryota</taxon>
        <taxon>Fungi</taxon>
        <taxon>Dikarya</taxon>
        <taxon>Ascomycota</taxon>
        <taxon>Pezizomycotina</taxon>
        <taxon>Sordariomycetes</taxon>
        <taxon>Hypocreomycetidae</taxon>
        <taxon>Hypocreales</taxon>
        <taxon>Clavicipitaceae</taxon>
        <taxon>Clavicipitaceae incertae sedis</taxon>
        <taxon>'Torrubiella' clade</taxon>
    </lineage>
</organism>
<feature type="domain" description="MI" evidence="6">
    <location>
        <begin position="658"/>
        <end position="791"/>
    </location>
</feature>
<dbReference type="OrthoDB" id="361797at2759"/>
<dbReference type="PROSITE" id="PS51366">
    <property type="entry name" value="MI"/>
    <property type="match status" value="1"/>
</dbReference>
<dbReference type="AlphaFoldDB" id="A0A0A1TPI6"/>
<accession>A0A0A1TPI6</accession>
<dbReference type="HOGENOM" id="CLU_006786_2_1_1"/>
<name>A0A0A1TPI6_9HYPO</name>
<evidence type="ECO:0000313" key="7">
    <source>
        <dbReference type="EMBL" id="CEJ93423.1"/>
    </source>
</evidence>
<dbReference type="GO" id="GO:0042274">
    <property type="term" value="P:ribosomal small subunit biogenesis"/>
    <property type="evidence" value="ECO:0007669"/>
    <property type="project" value="TreeGrafter"/>
</dbReference>
<protein>
    <recommendedName>
        <fullName evidence="6">MI domain-containing protein</fullName>
    </recommendedName>
</protein>
<dbReference type="EMBL" id="CDHN01000005">
    <property type="protein sequence ID" value="CEJ93423.1"/>
    <property type="molecule type" value="Genomic_DNA"/>
</dbReference>
<feature type="compositionally biased region" description="Basic and acidic residues" evidence="5">
    <location>
        <begin position="13"/>
        <end position="23"/>
    </location>
</feature>
<sequence>MRTKFASDLQRQVLDHMGRDSLDLPKGTKSTKSKPGKTQTGSRKTERKAERERKRGNIYGRNPTNPLGPFHSNGIAKPSQKRKLNNSNVSGKKIVQPTSKNSSTIPKRKAPAIGERDIFDESDQSDAIDLDGDDDDDDDNEDDDLMDLDEPDEDDLGSGSDIFDDDDDDDDDDNASENGASQGKSGGKLSKAFQDRFAADDAEIEEYERKLGIKKGRKSLPKAFQEDGLGDLLGEEADGADSDDDEDEEEQKREYDQWLASKRKAANATQTNGDDNGESDGEFDGIDGDDDDEFGGFDEDDEDGEPAAPKKRENPYEAPKENRVVAKYVPPSLRNKANGVSEERERLQRNIQGLINRLTETNILSIVQSMEDLYQKNARGDVTEIITDVLMAQICKGEILPDQFFVLNGGFTAAIYKIVGASFGSHVLHRLESEISRLCKDAEQAPDEAFHIRKEVSNLVSFLTQLYVFEALNCKLIFDYMEFFLSDLTELNVEMLLKICRMAGRMLRRDDPRALKHITSVLNANLLKYELGAVSVRTKFMVETINDLKDNKTKAKGVDSVMVSEHVLTMKKRIGELKAQSRRLDGLAPMGVSLEDLQNTDTLGKWWLVGASVPVKPSANGKSGSSANAKTDLSDDEDMDFVLPDYSQKARAQGFSSLAQVAIFTALMSASNYEQGYRQFVDLKLKKDDQLEIARVIVQCVGSETQYNDYYALVAKQACTNSRLRFTFQDRLWKMFRSLGESLFGDEAEFEETADTERMRDKRRLEQVAQFYATLVADNSLTLAILKPLELRDLSDLASRFVEAFLVSLLRSIKGKGDDEDARIEAVFGAARDVPAVAAGVHWFLRKKVRGTDLVSGVVAKKVDRRRRKAQAVVQLAADV</sequence>
<evidence type="ECO:0000256" key="4">
    <source>
        <dbReference type="SAM" id="Coils"/>
    </source>
</evidence>
<keyword evidence="8" id="KW-1185">Reference proteome</keyword>
<evidence type="ECO:0000259" key="6">
    <source>
        <dbReference type="PROSITE" id="PS51366"/>
    </source>
</evidence>
<dbReference type="Pfam" id="PF02847">
    <property type="entry name" value="MA3"/>
    <property type="match status" value="1"/>
</dbReference>
<feature type="region of interest" description="Disordered" evidence="5">
    <location>
        <begin position="1"/>
        <end position="192"/>
    </location>
</feature>
<dbReference type="Pfam" id="PF02854">
    <property type="entry name" value="MIF4G"/>
    <property type="match status" value="1"/>
</dbReference>
<dbReference type="Gene3D" id="1.25.40.180">
    <property type="match status" value="1"/>
</dbReference>
<dbReference type="SUPFAM" id="SSF48371">
    <property type="entry name" value="ARM repeat"/>
    <property type="match status" value="1"/>
</dbReference>
<feature type="compositionally biased region" description="Acidic residues" evidence="5">
    <location>
        <begin position="233"/>
        <end position="249"/>
    </location>
</feature>
<evidence type="ECO:0000313" key="8">
    <source>
        <dbReference type="Proteomes" id="UP000039046"/>
    </source>
</evidence>
<feature type="compositionally biased region" description="Acidic residues" evidence="5">
    <location>
        <begin position="120"/>
        <end position="175"/>
    </location>
</feature>
<feature type="region of interest" description="Disordered" evidence="5">
    <location>
        <begin position="210"/>
        <end position="324"/>
    </location>
</feature>
<dbReference type="InterPro" id="IPR003891">
    <property type="entry name" value="Initiation_fac_eIF4g_MI"/>
</dbReference>
<comment type="subcellular location">
    <subcellularLocation>
        <location evidence="1">Nucleus</location>
        <location evidence="1">Nucleolus</location>
    </subcellularLocation>
</comment>
<proteinExistence type="inferred from homology"/>
<evidence type="ECO:0000256" key="1">
    <source>
        <dbReference type="ARBA" id="ARBA00004604"/>
    </source>
</evidence>
<comment type="similarity">
    <text evidence="2">Belongs to the CWC22 family.</text>
</comment>
<dbReference type="SMART" id="SM00543">
    <property type="entry name" value="MIF4G"/>
    <property type="match status" value="1"/>
</dbReference>
<dbReference type="GO" id="GO:0005730">
    <property type="term" value="C:nucleolus"/>
    <property type="evidence" value="ECO:0007669"/>
    <property type="project" value="UniProtKB-SubCell"/>
</dbReference>
<feature type="compositionally biased region" description="Basic and acidic residues" evidence="5">
    <location>
        <begin position="308"/>
        <end position="324"/>
    </location>
</feature>
<evidence type="ECO:0000256" key="2">
    <source>
        <dbReference type="ARBA" id="ARBA00006856"/>
    </source>
</evidence>
<evidence type="ECO:0000256" key="5">
    <source>
        <dbReference type="SAM" id="MobiDB-lite"/>
    </source>
</evidence>
<dbReference type="PANTHER" id="PTHR18034:SF4">
    <property type="entry name" value="NUCLEOLAR MIF4G DOMAIN-CONTAINING PROTEIN 1"/>
    <property type="match status" value="1"/>
</dbReference>
<dbReference type="GO" id="GO:0003723">
    <property type="term" value="F:RNA binding"/>
    <property type="evidence" value="ECO:0007669"/>
    <property type="project" value="InterPro"/>
</dbReference>
<evidence type="ECO:0000256" key="3">
    <source>
        <dbReference type="ARBA" id="ARBA00023242"/>
    </source>
</evidence>
<dbReference type="InterPro" id="IPR050781">
    <property type="entry name" value="CWC22_splicing_factor"/>
</dbReference>
<keyword evidence="4" id="KW-0175">Coiled coil</keyword>
<dbReference type="PANTHER" id="PTHR18034">
    <property type="entry name" value="CELL CYCLE CONTROL PROTEIN CWF22-RELATED"/>
    <property type="match status" value="1"/>
</dbReference>
<dbReference type="InterPro" id="IPR016024">
    <property type="entry name" value="ARM-type_fold"/>
</dbReference>
<dbReference type="InterPro" id="IPR003890">
    <property type="entry name" value="MIF4G-like_typ-3"/>
</dbReference>
<reference evidence="7 8" key="1">
    <citation type="journal article" date="2015" name="Genome Announc.">
        <title>Draft Genome Sequence and Gene Annotation of the Entomopathogenic Fungus Verticillium hemipterigenum.</title>
        <authorList>
            <person name="Horn F."/>
            <person name="Habel A."/>
            <person name="Scharf D.H."/>
            <person name="Dworschak J."/>
            <person name="Brakhage A.A."/>
            <person name="Guthke R."/>
            <person name="Hertweck C."/>
            <person name="Linde J."/>
        </authorList>
    </citation>
    <scope>NUCLEOTIDE SEQUENCE [LARGE SCALE GENOMIC DNA]</scope>
</reference>
<feature type="coiled-coil region" evidence="4">
    <location>
        <begin position="337"/>
        <end position="364"/>
    </location>
</feature>
<dbReference type="Proteomes" id="UP000039046">
    <property type="component" value="Unassembled WGS sequence"/>
</dbReference>
<dbReference type="STRING" id="1531966.A0A0A1TPI6"/>
<feature type="compositionally biased region" description="Polar residues" evidence="5">
    <location>
        <begin position="85"/>
        <end position="105"/>
    </location>
</feature>